<sequence>MIDCENNHDKEDICMHESLPMVQYRIQHSPDVVQQVEGITVSPSSNPDDNKSLHSFQDEDAEYKVVPTTPLRMLPPKCILYCSWTSQKPIAFTCSGQLIIATNIIAASGDGDTAAIAANPLWVVKT</sequence>
<keyword evidence="2" id="KW-1185">Reference proteome</keyword>
<proteinExistence type="predicted"/>
<gene>
    <name evidence="1" type="ORF">ACH5RR_030127</name>
</gene>
<evidence type="ECO:0000313" key="1">
    <source>
        <dbReference type="EMBL" id="KAL3510726.1"/>
    </source>
</evidence>
<organism evidence="1 2">
    <name type="scientific">Cinchona calisaya</name>
    <dbReference type="NCBI Taxonomy" id="153742"/>
    <lineage>
        <taxon>Eukaryota</taxon>
        <taxon>Viridiplantae</taxon>
        <taxon>Streptophyta</taxon>
        <taxon>Embryophyta</taxon>
        <taxon>Tracheophyta</taxon>
        <taxon>Spermatophyta</taxon>
        <taxon>Magnoliopsida</taxon>
        <taxon>eudicotyledons</taxon>
        <taxon>Gunneridae</taxon>
        <taxon>Pentapetalae</taxon>
        <taxon>asterids</taxon>
        <taxon>lamiids</taxon>
        <taxon>Gentianales</taxon>
        <taxon>Rubiaceae</taxon>
        <taxon>Cinchonoideae</taxon>
        <taxon>Cinchoneae</taxon>
        <taxon>Cinchona</taxon>
    </lineage>
</organism>
<comment type="caution">
    <text evidence="1">The sequence shown here is derived from an EMBL/GenBank/DDBJ whole genome shotgun (WGS) entry which is preliminary data.</text>
</comment>
<evidence type="ECO:0000313" key="2">
    <source>
        <dbReference type="Proteomes" id="UP001630127"/>
    </source>
</evidence>
<name>A0ABD2YTN7_9GENT</name>
<dbReference type="EMBL" id="JBJUIK010000012">
    <property type="protein sequence ID" value="KAL3510726.1"/>
    <property type="molecule type" value="Genomic_DNA"/>
</dbReference>
<dbReference type="AlphaFoldDB" id="A0ABD2YTN7"/>
<reference evidence="1 2" key="1">
    <citation type="submission" date="2024-11" db="EMBL/GenBank/DDBJ databases">
        <title>A near-complete genome assembly of Cinchona calisaya.</title>
        <authorList>
            <person name="Lian D.C."/>
            <person name="Zhao X.W."/>
            <person name="Wei L."/>
        </authorList>
    </citation>
    <scope>NUCLEOTIDE SEQUENCE [LARGE SCALE GENOMIC DNA]</scope>
    <source>
        <tissue evidence="1">Nenye</tissue>
    </source>
</reference>
<dbReference type="Proteomes" id="UP001630127">
    <property type="component" value="Unassembled WGS sequence"/>
</dbReference>
<protein>
    <submittedName>
        <fullName evidence="1">Uncharacterized protein</fullName>
    </submittedName>
</protein>
<accession>A0ABD2YTN7</accession>